<protein>
    <submittedName>
        <fullName evidence="2">Uncharacterized protein</fullName>
    </submittedName>
</protein>
<evidence type="ECO:0000313" key="2">
    <source>
        <dbReference type="EMBL" id="KAG5637317.1"/>
    </source>
</evidence>
<dbReference type="EMBL" id="JABCKI010005840">
    <property type="protein sequence ID" value="KAG5637317.1"/>
    <property type="molecule type" value="Genomic_DNA"/>
</dbReference>
<keyword evidence="3" id="KW-1185">Reference proteome</keyword>
<dbReference type="OrthoDB" id="2422840at2759"/>
<reference evidence="2" key="1">
    <citation type="submission" date="2021-02" db="EMBL/GenBank/DDBJ databases">
        <authorList>
            <person name="Nieuwenhuis M."/>
            <person name="Van De Peppel L.J.J."/>
        </authorList>
    </citation>
    <scope>NUCLEOTIDE SEQUENCE</scope>
    <source>
        <strain evidence="2">D49</strain>
    </source>
</reference>
<name>A0A9P7FYV3_9AGAR</name>
<feature type="region of interest" description="Disordered" evidence="1">
    <location>
        <begin position="715"/>
        <end position="746"/>
    </location>
</feature>
<sequence length="1336" mass="149088">MVEEAQLSAHIRNLLLDYVRCHITIDYVQFTQLAVAEANQVPTHDPASLTLPTDPFVTLSTLFKLSSLPSYQEKFTTSQDACSLLRSSVSAPKQKLRSERLSWSRDLWEEREEDDFYHVEPILTRRAIRQTPVLGKNGGDHCSEDIQKVEFTTYAKLMTSKPVVLASAPIQMIEEPEVKLDKVLDVAFHLKALDHAAVRALFKEVSNMSRQLPKSNMNDLRRLYLPPSYDFDAPRPTSPRPDSPPLVPIFSRNHKALPDTRNNDDTFPALNSVSQIPHCLGVASPGTFPIGSDFEDDTERSKSLSRENMVIVDGWETYAVSSPSTICSGMDDEIDELAGMFPASPDTSMCGEDVVNLVRDVEDSKLDVVAIPRERRIGGHLGKRHETIVDRARKFGGLGCFLAPLLGAPTSESSELLHEQKLKIHPLLDNVPGTIPKSYSDLQDHPYITKTPKENENTEIDSMCGQGAISGLNLAASILKEEDIEIRGLYQDISPPDTTKFPLGAQLPPVCPDPMTLIREEKLLDGDLSSAGRKARGEEAGRKNGWEIDLMPVPLLSSPTTASTIGVKGYRCYIVESGKVQERPNPTAISSKCPLEIPKFLKSVKGIASLRVALSWVPFTLTNALPTHMQIAARDLVDEIDREAVCALLKRIGIDEESQSKYDQGYAPLGRGYDDEQRWRRVGNQDPANVDETGPEVVKCDIIMTKAERQALLSRRIGAEGRGNGKESTKVNHAGEEPNNDGEASTWADGYTVLTARPYQDDFLHLGADENDGHRPSKRARLSFDDSGIEITTRRTPRDSDFYHSTLMLPGTNFEDAMTSLDFKLTSDGDKMIIGDQFQEYSGHDKEDDAAFYQLSHTDTVEDIVGLHAGSGSEEFYNEVKQRHHYRSDEDSISESFEPLSLSYDSQAYMTHDAQRPEIHDTRHRSHEALFCIITDENQAFQDQHTNEWQHQGAPDDIFGPPVAHSKVKFSADDMTTDRTETSGNAIKAQLGLNSDLATHLGIDAFLRLRARTCTSSVAPLVSSLEMETLVYLGRDQQLAMNEYTSRRPIPQEIFDRKTLRFPSSWTPPITTHKYMASLDLLQKQALVRTFSSQECHVELVERESLDGVDVIIDSETAIIFTPLLSLPADSKELLENLSAQTWRYKRLLIVFEGYQASRSFRTMSPSKEKQGCGGQLDLYAYTPPILKAIKKFRRGLGIAEGCGKKAVECEVWYGFANSVREAAIYARWFGNEAEKADLTQGAVWGARDWMDIDESEDEGPLASFLGMNRFSASIVLCQVSLQEFVDMGSESRSEIVGPFVGREAINMLNADIERRIETMTSLDISLESDTIEYSF</sequence>
<gene>
    <name evidence="2" type="ORF">H0H81_005010</name>
</gene>
<feature type="compositionally biased region" description="Pro residues" evidence="1">
    <location>
        <begin position="236"/>
        <end position="247"/>
    </location>
</feature>
<proteinExistence type="predicted"/>
<reference evidence="2" key="2">
    <citation type="submission" date="2021-10" db="EMBL/GenBank/DDBJ databases">
        <title>Phylogenomics reveals ancestral predisposition of the termite-cultivated fungus Termitomyces towards a domesticated lifestyle.</title>
        <authorList>
            <person name="Auxier B."/>
            <person name="Grum-Grzhimaylo A."/>
            <person name="Cardenas M.E."/>
            <person name="Lodge J.D."/>
            <person name="Laessoe T."/>
            <person name="Pedersen O."/>
            <person name="Smith M.E."/>
            <person name="Kuyper T.W."/>
            <person name="Franco-Molano E.A."/>
            <person name="Baroni T.J."/>
            <person name="Aanen D.K."/>
        </authorList>
    </citation>
    <scope>NUCLEOTIDE SEQUENCE</scope>
    <source>
        <strain evidence="2">D49</strain>
    </source>
</reference>
<feature type="compositionally biased region" description="Basic and acidic residues" evidence="1">
    <location>
        <begin position="717"/>
        <end position="736"/>
    </location>
</feature>
<organism evidence="2 3">
    <name type="scientific">Sphagnurus paluster</name>
    <dbReference type="NCBI Taxonomy" id="117069"/>
    <lineage>
        <taxon>Eukaryota</taxon>
        <taxon>Fungi</taxon>
        <taxon>Dikarya</taxon>
        <taxon>Basidiomycota</taxon>
        <taxon>Agaricomycotina</taxon>
        <taxon>Agaricomycetes</taxon>
        <taxon>Agaricomycetidae</taxon>
        <taxon>Agaricales</taxon>
        <taxon>Tricholomatineae</taxon>
        <taxon>Lyophyllaceae</taxon>
        <taxon>Sphagnurus</taxon>
    </lineage>
</organism>
<evidence type="ECO:0000256" key="1">
    <source>
        <dbReference type="SAM" id="MobiDB-lite"/>
    </source>
</evidence>
<evidence type="ECO:0000313" key="3">
    <source>
        <dbReference type="Proteomes" id="UP000717328"/>
    </source>
</evidence>
<accession>A0A9P7FYV3</accession>
<dbReference type="Proteomes" id="UP000717328">
    <property type="component" value="Unassembled WGS sequence"/>
</dbReference>
<feature type="region of interest" description="Disordered" evidence="1">
    <location>
        <begin position="230"/>
        <end position="266"/>
    </location>
</feature>
<comment type="caution">
    <text evidence="2">The sequence shown here is derived from an EMBL/GenBank/DDBJ whole genome shotgun (WGS) entry which is preliminary data.</text>
</comment>